<dbReference type="Pfam" id="PF20700">
    <property type="entry name" value="Mutator"/>
    <property type="match status" value="1"/>
</dbReference>
<evidence type="ECO:0000313" key="3">
    <source>
        <dbReference type="Proteomes" id="UP000887159"/>
    </source>
</evidence>
<gene>
    <name evidence="2" type="primary">X975_10654</name>
    <name evidence="2" type="ORF">TNCV_2349571</name>
</gene>
<dbReference type="AlphaFoldDB" id="A0A8X6VF76"/>
<sequence length="307" mass="34945">MSGKAQRRGSDYRRKRKRFHANQYTRKVSDTLDIDCISASAKKLCKENYLDKENFCTGRDLPPPVSQKSYERILQKINLASREVADDSMKNAAKEEVSASGSNEICVSGDGPKSGHSYEEWKLKHQPHCVKNHIGSSSKMEIDGMKEIFQRSVPQRNAKYIKYIGDGDTKTFPELQRTASYSIEKIECVGHIQKRIGARLRKLKTMNRGKKLSDGKSISGKNLLTDKFIDTITTYYGNAIRQNNSSVSDMRQAILAIYCHYRSNDEEPMHHFCPIGDTSWCKYQKAVATNSASLFKHIYIKILCQLP</sequence>
<dbReference type="Proteomes" id="UP000887159">
    <property type="component" value="Unassembled WGS sequence"/>
</dbReference>
<keyword evidence="3" id="KW-1185">Reference proteome</keyword>
<protein>
    <recommendedName>
        <fullName evidence="1">Mutator-like transposase domain-containing protein</fullName>
    </recommendedName>
</protein>
<dbReference type="InterPro" id="IPR049012">
    <property type="entry name" value="Mutator_transp_dom"/>
</dbReference>
<organism evidence="2 3">
    <name type="scientific">Trichonephila clavipes</name>
    <name type="common">Golden silk orbweaver</name>
    <name type="synonym">Nephila clavipes</name>
    <dbReference type="NCBI Taxonomy" id="2585209"/>
    <lineage>
        <taxon>Eukaryota</taxon>
        <taxon>Metazoa</taxon>
        <taxon>Ecdysozoa</taxon>
        <taxon>Arthropoda</taxon>
        <taxon>Chelicerata</taxon>
        <taxon>Arachnida</taxon>
        <taxon>Araneae</taxon>
        <taxon>Araneomorphae</taxon>
        <taxon>Entelegynae</taxon>
        <taxon>Araneoidea</taxon>
        <taxon>Nephilidae</taxon>
        <taxon>Trichonephila</taxon>
    </lineage>
</organism>
<proteinExistence type="predicted"/>
<accession>A0A8X6VF76</accession>
<comment type="caution">
    <text evidence="2">The sequence shown here is derived from an EMBL/GenBank/DDBJ whole genome shotgun (WGS) entry which is preliminary data.</text>
</comment>
<reference evidence="2" key="1">
    <citation type="submission" date="2020-08" db="EMBL/GenBank/DDBJ databases">
        <title>Multicomponent nature underlies the extraordinary mechanical properties of spider dragline silk.</title>
        <authorList>
            <person name="Kono N."/>
            <person name="Nakamura H."/>
            <person name="Mori M."/>
            <person name="Yoshida Y."/>
            <person name="Ohtoshi R."/>
            <person name="Malay A.D."/>
            <person name="Moran D.A.P."/>
            <person name="Tomita M."/>
            <person name="Numata K."/>
            <person name="Arakawa K."/>
        </authorList>
    </citation>
    <scope>NUCLEOTIDE SEQUENCE</scope>
</reference>
<evidence type="ECO:0000313" key="2">
    <source>
        <dbReference type="EMBL" id="GFY16312.1"/>
    </source>
</evidence>
<name>A0A8X6VF76_TRICX</name>
<evidence type="ECO:0000259" key="1">
    <source>
        <dbReference type="Pfam" id="PF20700"/>
    </source>
</evidence>
<feature type="domain" description="Mutator-like transposase" evidence="1">
    <location>
        <begin position="125"/>
        <end position="281"/>
    </location>
</feature>
<dbReference type="EMBL" id="BMAU01021338">
    <property type="protein sequence ID" value="GFY16312.1"/>
    <property type="molecule type" value="Genomic_DNA"/>
</dbReference>